<evidence type="ECO:0000259" key="4">
    <source>
        <dbReference type="PROSITE" id="PS50076"/>
    </source>
</evidence>
<comment type="caution">
    <text evidence="5">The sequence shown here is derived from an EMBL/GenBank/DDBJ whole genome shotgun (WGS) entry which is preliminary data.</text>
</comment>
<evidence type="ECO:0000256" key="1">
    <source>
        <dbReference type="ARBA" id="ARBA00023186"/>
    </source>
</evidence>
<organism evidence="5 6">
    <name type="scientific">Podospora bellae-mahoneyi</name>
    <dbReference type="NCBI Taxonomy" id="2093777"/>
    <lineage>
        <taxon>Eukaryota</taxon>
        <taxon>Fungi</taxon>
        <taxon>Dikarya</taxon>
        <taxon>Ascomycota</taxon>
        <taxon>Pezizomycotina</taxon>
        <taxon>Sordariomycetes</taxon>
        <taxon>Sordariomycetidae</taxon>
        <taxon>Sordariales</taxon>
        <taxon>Podosporaceae</taxon>
        <taxon>Podospora</taxon>
    </lineage>
</organism>
<keyword evidence="6" id="KW-1185">Reference proteome</keyword>
<protein>
    <recommendedName>
        <fullName evidence="4">J domain-containing protein</fullName>
    </recommendedName>
</protein>
<dbReference type="RefSeq" id="XP_062737518.1">
    <property type="nucleotide sequence ID" value="XM_062874397.1"/>
</dbReference>
<dbReference type="InterPro" id="IPR036869">
    <property type="entry name" value="J_dom_sf"/>
</dbReference>
<dbReference type="InterPro" id="IPR052243">
    <property type="entry name" value="Mito_inner_membrane_organizer"/>
</dbReference>
<gene>
    <name evidence="5" type="ORF">QC761_111080</name>
</gene>
<accession>A0ABR0FY95</accession>
<feature type="domain" description="J" evidence="4">
    <location>
        <begin position="200"/>
        <end position="270"/>
    </location>
</feature>
<keyword evidence="1" id="KW-0143">Chaperone</keyword>
<name>A0ABR0FY95_9PEZI</name>
<proteinExistence type="predicted"/>
<sequence>MKKLLAILILEYLTGMWHVGFFYCSSSNELAVEPPCRHVASEGSAPIRYPSSGGIFSNHSFCLLSTRLFWFLLGVVTLGSLIMSRRTNRPPSTYEDTRSIRSQRSRAPANHGSQRAARPAEADRQSLRPPAAETDRYSLREHFAATRSVLEFDFDDASSFVGSTLASEHLGGEDQDDDEKVAAEREVIRKLFADGPLDRSYYELMCLPKKGPALRREEVQAAYNRLVQVLAVERQSGPLQSPAGFYLGMVQAAYEVLADPSRRIGYDLSTIEGYDSEDDEAELDVALLGAEKQTTYESKIQDQYILLTRRDARATTDLGFRVNASPLLASSEELAKRGNPGVEVLDFSLQKSATVALPGFKEPFEEASVTLVKVLKDFFEDSEEGEKKAPLPEQQQQKKASTKPPIRFTDPTLTITGSVHGLLDDPIRLAPLVLDHYQPPGPSIHSRRRLDQLLSSRFLPALNLSFRQEMAWRDPRTPQHPQIPDLILETDISPLPHPTTSLRIGHTIPLLHDPTAPINVELFASKIWSHNITNFGLAAHKRVGADSNGTAFLIADSGDFSLFNLASSRPKECADMTHFSRTFGSRSLASFTNPPTLEVGYSFAQPDLGIHQGKSLTRPSARGLSVLDADLDENKPGSWTISTGFTPGNIAAYLRYGRDFFSSYLPGRAKGGIRGEVELAGTVQKDFYLAFRALKSFGRFSKAGLEVGLSPFNLHLSLYWSRLGQRFSLPFLMASGAGRSKLGMKVLFWSTVFPFAALAACELYKQRQRQRRAVAKARGPGINPAALRQYINKRRTEADELTVILATGAEGRQREERQKGGLVILSAKYGVRNAPPEEVADVTIALAALVDDWGRLHIPKGVKKGKLLGFWDPNPMAGQQGKVLRVRYLWGYKEYSVEVEGREELRLP</sequence>
<evidence type="ECO:0000256" key="2">
    <source>
        <dbReference type="SAM" id="MobiDB-lite"/>
    </source>
</evidence>
<dbReference type="SUPFAM" id="SSF46565">
    <property type="entry name" value="Chaperone J-domain"/>
    <property type="match status" value="1"/>
</dbReference>
<dbReference type="Proteomes" id="UP001322138">
    <property type="component" value="Unassembled WGS sequence"/>
</dbReference>
<evidence type="ECO:0000313" key="5">
    <source>
        <dbReference type="EMBL" id="KAK4648542.1"/>
    </source>
</evidence>
<reference evidence="5 6" key="1">
    <citation type="journal article" date="2023" name="bioRxiv">
        <title>High-quality genome assemblies of four members of thePodospora anserinaspecies complex.</title>
        <authorList>
            <person name="Ament-Velasquez S.L."/>
            <person name="Vogan A.A."/>
            <person name="Wallerman O."/>
            <person name="Hartmann F."/>
            <person name="Gautier V."/>
            <person name="Silar P."/>
            <person name="Giraud T."/>
            <person name="Johannesson H."/>
        </authorList>
    </citation>
    <scope>NUCLEOTIDE SEQUENCE [LARGE SCALE GENOMIC DNA]</scope>
    <source>
        <strain evidence="5 6">CBS 112042</strain>
    </source>
</reference>
<dbReference type="Pfam" id="PF11875">
    <property type="entry name" value="DnaJ-like_C11_C"/>
    <property type="match status" value="1"/>
</dbReference>
<dbReference type="GeneID" id="87893879"/>
<keyword evidence="3" id="KW-0732">Signal</keyword>
<dbReference type="PROSITE" id="PS50076">
    <property type="entry name" value="DNAJ_2"/>
    <property type="match status" value="1"/>
</dbReference>
<dbReference type="PANTHER" id="PTHR44157:SF1">
    <property type="entry name" value="DNAJ HOMOLOG SUBFAMILY C MEMBER 11"/>
    <property type="match status" value="1"/>
</dbReference>
<feature type="signal peptide" evidence="3">
    <location>
        <begin position="1"/>
        <end position="18"/>
    </location>
</feature>
<dbReference type="PANTHER" id="PTHR44157">
    <property type="entry name" value="DNAJ HOMOLOG SUBFAMILY C MEMBER 11"/>
    <property type="match status" value="1"/>
</dbReference>
<feature type="chain" id="PRO_5046225297" description="J domain-containing protein" evidence="3">
    <location>
        <begin position="19"/>
        <end position="908"/>
    </location>
</feature>
<evidence type="ECO:0000256" key="3">
    <source>
        <dbReference type="SAM" id="SignalP"/>
    </source>
</evidence>
<dbReference type="EMBL" id="JAFFGZ010000001">
    <property type="protein sequence ID" value="KAK4648542.1"/>
    <property type="molecule type" value="Genomic_DNA"/>
</dbReference>
<evidence type="ECO:0000313" key="6">
    <source>
        <dbReference type="Proteomes" id="UP001322138"/>
    </source>
</evidence>
<dbReference type="InterPro" id="IPR001623">
    <property type="entry name" value="DnaJ_domain"/>
</dbReference>
<feature type="region of interest" description="Disordered" evidence="2">
    <location>
        <begin position="384"/>
        <end position="410"/>
    </location>
</feature>
<feature type="region of interest" description="Disordered" evidence="2">
    <location>
        <begin position="87"/>
        <end position="133"/>
    </location>
</feature>
<dbReference type="InterPro" id="IPR024586">
    <property type="entry name" value="DnaJ-like_C11_C"/>
</dbReference>